<sequence>MLHLLSLRYTGSEREAGPYVAAHVAFLERHHHDGTFLVSGQTVPPSEGGAIVAAGVDRGTAERLTAEDPFVVAGVATYTITTIAPGRVHPALADVLAATPAPER</sequence>
<dbReference type="Gene3D" id="3.30.70.1060">
    <property type="entry name" value="Dimeric alpha+beta barrel"/>
    <property type="match status" value="1"/>
</dbReference>
<evidence type="ECO:0000313" key="4">
    <source>
        <dbReference type="Proteomes" id="UP001589627"/>
    </source>
</evidence>
<dbReference type="Proteomes" id="UP001589627">
    <property type="component" value="Unassembled WGS sequence"/>
</dbReference>
<accession>A0ABV5YUP3</accession>
<evidence type="ECO:0000256" key="1">
    <source>
        <dbReference type="ARBA" id="ARBA00007689"/>
    </source>
</evidence>
<dbReference type="PANTHER" id="PTHR37828">
    <property type="entry name" value="GSR2449 PROTEIN"/>
    <property type="match status" value="1"/>
</dbReference>
<gene>
    <name evidence="3" type="ORF">ACFFNX_36500</name>
</gene>
<keyword evidence="4" id="KW-1185">Reference proteome</keyword>
<name>A0ABV5YUP3_9ACTN</name>
<dbReference type="InterPro" id="IPR011008">
    <property type="entry name" value="Dimeric_a/b-barrel"/>
</dbReference>
<dbReference type="PANTHER" id="PTHR37828:SF1">
    <property type="entry name" value="YCII-RELATED DOMAIN-CONTAINING PROTEIN"/>
    <property type="match status" value="1"/>
</dbReference>
<comment type="similarity">
    <text evidence="1">Belongs to the YciI family.</text>
</comment>
<dbReference type="RefSeq" id="WP_378210555.1">
    <property type="nucleotide sequence ID" value="NZ_JBHLZP010000407.1"/>
</dbReference>
<dbReference type="InterPro" id="IPR005545">
    <property type="entry name" value="YCII"/>
</dbReference>
<dbReference type="SUPFAM" id="SSF54909">
    <property type="entry name" value="Dimeric alpha+beta barrel"/>
    <property type="match status" value="1"/>
</dbReference>
<comment type="caution">
    <text evidence="3">The sequence shown here is derived from an EMBL/GenBank/DDBJ whole genome shotgun (WGS) entry which is preliminary data.</text>
</comment>
<organism evidence="3 4">
    <name type="scientific">Actinoallomurus acaciae</name>
    <dbReference type="NCBI Taxonomy" id="502577"/>
    <lineage>
        <taxon>Bacteria</taxon>
        <taxon>Bacillati</taxon>
        <taxon>Actinomycetota</taxon>
        <taxon>Actinomycetes</taxon>
        <taxon>Streptosporangiales</taxon>
        <taxon>Thermomonosporaceae</taxon>
        <taxon>Actinoallomurus</taxon>
    </lineage>
</organism>
<evidence type="ECO:0000313" key="3">
    <source>
        <dbReference type="EMBL" id="MFB9837677.1"/>
    </source>
</evidence>
<reference evidence="3 4" key="1">
    <citation type="submission" date="2024-09" db="EMBL/GenBank/DDBJ databases">
        <authorList>
            <person name="Sun Q."/>
            <person name="Mori K."/>
        </authorList>
    </citation>
    <scope>NUCLEOTIDE SEQUENCE [LARGE SCALE GENOMIC DNA]</scope>
    <source>
        <strain evidence="3 4">TBRC 0563</strain>
    </source>
</reference>
<feature type="domain" description="YCII-related" evidence="2">
    <location>
        <begin position="12"/>
        <end position="81"/>
    </location>
</feature>
<dbReference type="EMBL" id="JBHLZP010000407">
    <property type="protein sequence ID" value="MFB9837677.1"/>
    <property type="molecule type" value="Genomic_DNA"/>
</dbReference>
<proteinExistence type="inferred from homology"/>
<dbReference type="Pfam" id="PF03795">
    <property type="entry name" value="YCII"/>
    <property type="match status" value="1"/>
</dbReference>
<protein>
    <submittedName>
        <fullName evidence="3">YciI family protein</fullName>
    </submittedName>
</protein>
<evidence type="ECO:0000259" key="2">
    <source>
        <dbReference type="Pfam" id="PF03795"/>
    </source>
</evidence>